<dbReference type="KEGG" id="rmar:GBA65_07175"/>
<organism evidence="2 3">
    <name type="scientific">Rubrobacter marinus</name>
    <dbReference type="NCBI Taxonomy" id="2653852"/>
    <lineage>
        <taxon>Bacteria</taxon>
        <taxon>Bacillati</taxon>
        <taxon>Actinomycetota</taxon>
        <taxon>Rubrobacteria</taxon>
        <taxon>Rubrobacterales</taxon>
        <taxon>Rubrobacteraceae</taxon>
        <taxon>Rubrobacter</taxon>
    </lineage>
</organism>
<reference evidence="2 3" key="1">
    <citation type="submission" date="2019-10" db="EMBL/GenBank/DDBJ databases">
        <title>Rubrobacter sp nov SCSIO 52915 isolated from a deep-sea sediment in the South China Sea.</title>
        <authorList>
            <person name="Chen R.W."/>
        </authorList>
    </citation>
    <scope>NUCLEOTIDE SEQUENCE [LARGE SCALE GENOMIC DNA]</scope>
    <source>
        <strain evidence="2 3">SCSIO 52915</strain>
    </source>
</reference>
<name>A0A6G8PVY6_9ACTN</name>
<dbReference type="Gene3D" id="1.25.40.10">
    <property type="entry name" value="Tetratricopeptide repeat domain"/>
    <property type="match status" value="1"/>
</dbReference>
<evidence type="ECO:0000313" key="3">
    <source>
        <dbReference type="Proteomes" id="UP000502706"/>
    </source>
</evidence>
<feature type="compositionally biased region" description="Low complexity" evidence="1">
    <location>
        <begin position="209"/>
        <end position="218"/>
    </location>
</feature>
<dbReference type="AlphaFoldDB" id="A0A6G8PVY6"/>
<accession>A0A6G8PVY6</accession>
<feature type="compositionally biased region" description="Basic and acidic residues" evidence="1">
    <location>
        <begin position="226"/>
        <end position="238"/>
    </location>
</feature>
<proteinExistence type="predicted"/>
<dbReference type="SUPFAM" id="SSF48452">
    <property type="entry name" value="TPR-like"/>
    <property type="match status" value="1"/>
</dbReference>
<gene>
    <name evidence="2" type="ORF">GBA65_07175</name>
</gene>
<dbReference type="RefSeq" id="WP_166396011.1">
    <property type="nucleotide sequence ID" value="NZ_CP045121.1"/>
</dbReference>
<evidence type="ECO:0000313" key="2">
    <source>
        <dbReference type="EMBL" id="QIN78335.1"/>
    </source>
</evidence>
<dbReference type="InterPro" id="IPR011990">
    <property type="entry name" value="TPR-like_helical_dom_sf"/>
</dbReference>
<evidence type="ECO:0008006" key="4">
    <source>
        <dbReference type="Google" id="ProtNLM"/>
    </source>
</evidence>
<protein>
    <recommendedName>
        <fullName evidence="4">Tetratricopeptide repeat protein</fullName>
    </recommendedName>
</protein>
<dbReference type="Proteomes" id="UP000502706">
    <property type="component" value="Chromosome"/>
</dbReference>
<feature type="region of interest" description="Disordered" evidence="1">
    <location>
        <begin position="199"/>
        <end position="238"/>
    </location>
</feature>
<keyword evidence="3" id="KW-1185">Reference proteome</keyword>
<sequence>MLEPNRKQIRKELDEARRMMGFEEQRYGRAFAATLERAARCLYWLHDSEAREYLLRTIESYGQNRQMIGNFYRMLGEQELSRRHFGQAFGGFKERLNEDDFMSVAATAEAAFLAGDYEEAERLADRYRELDPDPGLRIHAVGKLARARRTGDLRVSEEAAEELAEMIRKSRAKVSDTGNVNLWDWYELALETGVQSERGEGPAAVADEVGGVVRRGNAAGTGGPDLQERDLRERTCAE</sequence>
<evidence type="ECO:0000256" key="1">
    <source>
        <dbReference type="SAM" id="MobiDB-lite"/>
    </source>
</evidence>
<dbReference type="EMBL" id="CP045121">
    <property type="protein sequence ID" value="QIN78335.1"/>
    <property type="molecule type" value="Genomic_DNA"/>
</dbReference>